<feature type="compositionally biased region" description="Polar residues" evidence="1">
    <location>
        <begin position="493"/>
        <end position="519"/>
    </location>
</feature>
<comment type="caution">
    <text evidence="2">The sequence shown here is derived from an EMBL/GenBank/DDBJ whole genome shotgun (WGS) entry which is preliminary data.</text>
</comment>
<feature type="region of interest" description="Disordered" evidence="1">
    <location>
        <begin position="441"/>
        <end position="563"/>
    </location>
</feature>
<feature type="compositionally biased region" description="Polar residues" evidence="1">
    <location>
        <begin position="461"/>
        <end position="470"/>
    </location>
</feature>
<evidence type="ECO:0000256" key="1">
    <source>
        <dbReference type="SAM" id="MobiDB-lite"/>
    </source>
</evidence>
<sequence>MSIAPISQRPVATAPAPAPIEQKPEEKKNEKVAKAEQKPAEKSKDSFETAPAAKKDMPKLMATADLKDFKPLSTEKPPRQSVSGEDKAKQEVDVKTVGERRTEIDDAQKKLREESTKKADELFAMADGKKPAPKDAEVKKLSDNEVELVRRNEKKEVLERTVVTRGKDEAITLDSASYADGMNRRERVETGKDNRTLVQQAEWKGEKNEAEALKSFGDIEKARDAGVTYTRNEVKHNKDGELELDEFAQADGSVTGSRSVFKQQKGGKSIDDKLEGPFDFKKPVDKAETFTYSIPAPGKDGKQEHPHYNRTQYFSQDKVQATSSVDRTLDGHTKYAGKGAHTFEDYAKVRDQYAKHGGEKYDADDGTKKGKFPKRWLVEVQKDNNSVDMQTFMEGSPKNSTITHRTRNGSEVKETYEGKAIKPGDKKGELGDVKGEATRKYAQDGSLEKMDAKGVEADGTTVENHYNSSRKPTDKGLELKESLETKRSKDGKTQSALQENTSLLSGQGAQLVDSRNTVTDAEGRKAVHETNKDGEKMTLTGPGGRDPRDISNPDDLKDDPKGKDLLLESGLLATKTAQDYVKNGGSNALGLLQTLSTDANKLPLGKAAKVLGNETLRNGLQGAKGATGAAGGALGVAAGGMQMAEGIRNKNLPDIFAGLTDASLGAYDVYAGGKSFYDAIKGVSDMATSAAGATGSMDDAAKALGSWAKASGVPMGKLGAAVSSSVLNSVQGMGGMAKVAGIGVKTMNTLKAMGGVANVAGAVAGTGLGVKDIVDGAKAGDKHQIAKGAVGIAGSIGGAVAAGAIGGPIGMGIGLGVGLLTFGIGKILDLAADREHQISKLKIG</sequence>
<feature type="compositionally biased region" description="Basic and acidic residues" evidence="1">
    <location>
        <begin position="22"/>
        <end position="58"/>
    </location>
</feature>
<feature type="region of interest" description="Disordered" evidence="1">
    <location>
        <begin position="291"/>
        <end position="312"/>
    </location>
</feature>
<feature type="region of interest" description="Disordered" evidence="1">
    <location>
        <begin position="253"/>
        <end position="279"/>
    </location>
</feature>
<evidence type="ECO:0000313" key="2">
    <source>
        <dbReference type="EMBL" id="MDY7232280.1"/>
    </source>
</evidence>
<gene>
    <name evidence="2" type="ORF">SYV04_38180</name>
</gene>
<accession>A0ABU5HFN3</accession>
<feature type="region of interest" description="Disordered" evidence="1">
    <location>
        <begin position="1"/>
        <end position="139"/>
    </location>
</feature>
<name>A0ABU5HFN3_9BACT</name>
<feature type="compositionally biased region" description="Basic and acidic residues" evidence="1">
    <location>
        <begin position="268"/>
        <end position="279"/>
    </location>
</feature>
<feature type="compositionally biased region" description="Basic and acidic residues" evidence="1">
    <location>
        <begin position="545"/>
        <end position="563"/>
    </location>
</feature>
<organism evidence="2 3">
    <name type="scientific">Hyalangium rubrum</name>
    <dbReference type="NCBI Taxonomy" id="3103134"/>
    <lineage>
        <taxon>Bacteria</taxon>
        <taxon>Pseudomonadati</taxon>
        <taxon>Myxococcota</taxon>
        <taxon>Myxococcia</taxon>
        <taxon>Myxococcales</taxon>
        <taxon>Cystobacterineae</taxon>
        <taxon>Archangiaceae</taxon>
        <taxon>Hyalangium</taxon>
    </lineage>
</organism>
<feature type="compositionally biased region" description="Basic and acidic residues" evidence="1">
    <location>
        <begin position="84"/>
        <end position="139"/>
    </location>
</feature>
<feature type="compositionally biased region" description="Polar residues" evidence="1">
    <location>
        <begin position="253"/>
        <end position="262"/>
    </location>
</feature>
<feature type="compositionally biased region" description="Basic and acidic residues" evidence="1">
    <location>
        <begin position="441"/>
        <end position="456"/>
    </location>
</feature>
<feature type="region of interest" description="Disordered" evidence="1">
    <location>
        <begin position="393"/>
        <end position="412"/>
    </location>
</feature>
<evidence type="ECO:0000313" key="3">
    <source>
        <dbReference type="Proteomes" id="UP001291309"/>
    </source>
</evidence>
<dbReference type="Proteomes" id="UP001291309">
    <property type="component" value="Unassembled WGS sequence"/>
</dbReference>
<feature type="compositionally biased region" description="Basic and acidic residues" evidence="1">
    <location>
        <begin position="521"/>
        <end position="536"/>
    </location>
</feature>
<feature type="compositionally biased region" description="Basic and acidic residues" evidence="1">
    <location>
        <begin position="471"/>
        <end position="492"/>
    </location>
</feature>
<dbReference type="EMBL" id="JAXIVS010000019">
    <property type="protein sequence ID" value="MDY7232280.1"/>
    <property type="molecule type" value="Genomic_DNA"/>
</dbReference>
<keyword evidence="3" id="KW-1185">Reference proteome</keyword>
<proteinExistence type="predicted"/>
<reference evidence="2 3" key="1">
    <citation type="submission" date="2023-12" db="EMBL/GenBank/DDBJ databases">
        <title>the genome sequence of Hyalangium sp. s54d21.</title>
        <authorList>
            <person name="Zhang X."/>
        </authorList>
    </citation>
    <scope>NUCLEOTIDE SEQUENCE [LARGE SCALE GENOMIC DNA]</scope>
    <source>
        <strain evidence="3">s54d21</strain>
    </source>
</reference>
<dbReference type="RefSeq" id="WP_321550994.1">
    <property type="nucleotide sequence ID" value="NZ_JAXIVS010000019.1"/>
</dbReference>
<protein>
    <submittedName>
        <fullName evidence="2">Uncharacterized protein</fullName>
    </submittedName>
</protein>